<name>A0A383CNI9_9ZZZZ</name>
<organism evidence="8">
    <name type="scientific">marine metagenome</name>
    <dbReference type="NCBI Taxonomy" id="408172"/>
    <lineage>
        <taxon>unclassified sequences</taxon>
        <taxon>metagenomes</taxon>
        <taxon>ecological metagenomes</taxon>
    </lineage>
</organism>
<dbReference type="InterPro" id="IPR006913">
    <property type="entry name" value="CENP-V/GFA"/>
</dbReference>
<dbReference type="SUPFAM" id="SSF51316">
    <property type="entry name" value="Mss4-like"/>
    <property type="match status" value="1"/>
</dbReference>
<dbReference type="GO" id="GO:0046872">
    <property type="term" value="F:metal ion binding"/>
    <property type="evidence" value="ECO:0007669"/>
    <property type="project" value="UniProtKB-KW"/>
</dbReference>
<dbReference type="GO" id="GO:0016887">
    <property type="term" value="F:ATP hydrolysis activity"/>
    <property type="evidence" value="ECO:0007669"/>
    <property type="project" value="InterPro"/>
</dbReference>
<feature type="domain" description="CENP-V/GFA" evidence="7">
    <location>
        <begin position="68"/>
        <end position="189"/>
    </location>
</feature>
<dbReference type="Pfam" id="PF00005">
    <property type="entry name" value="ABC_tran"/>
    <property type="match status" value="1"/>
</dbReference>
<dbReference type="InterPro" id="IPR052156">
    <property type="entry name" value="BCAA_Transport_ATP-bd_LivF"/>
</dbReference>
<keyword evidence="3" id="KW-0813">Transport</keyword>
<evidence type="ECO:0000256" key="4">
    <source>
        <dbReference type="ARBA" id="ARBA00022723"/>
    </source>
</evidence>
<comment type="similarity">
    <text evidence="2">Belongs to the Gfa family.</text>
</comment>
<keyword evidence="5" id="KW-0862">Zinc</keyword>
<accession>A0A383CNI9</accession>
<evidence type="ECO:0000256" key="2">
    <source>
        <dbReference type="ARBA" id="ARBA00005495"/>
    </source>
</evidence>
<evidence type="ECO:0000256" key="6">
    <source>
        <dbReference type="ARBA" id="ARBA00022970"/>
    </source>
</evidence>
<dbReference type="PANTHER" id="PTHR43820:SF5">
    <property type="entry name" value="HIGH-AFFINITY BRANCHED-CHAIN AMINO ACID TRANSPORT ATP-BINDING PROTEIN"/>
    <property type="match status" value="1"/>
</dbReference>
<dbReference type="SUPFAM" id="SSF52540">
    <property type="entry name" value="P-loop containing nucleoside triphosphate hydrolases"/>
    <property type="match status" value="1"/>
</dbReference>
<dbReference type="GO" id="GO:0015658">
    <property type="term" value="F:branched-chain amino acid transmembrane transporter activity"/>
    <property type="evidence" value="ECO:0007669"/>
    <property type="project" value="TreeGrafter"/>
</dbReference>
<dbReference type="AlphaFoldDB" id="A0A383CNI9"/>
<gene>
    <name evidence="8" type="ORF">METZ01_LOCUS486503</name>
</gene>
<dbReference type="EMBL" id="UINC01210264">
    <property type="protein sequence ID" value="SVE33649.1"/>
    <property type="molecule type" value="Genomic_DNA"/>
</dbReference>
<dbReference type="PROSITE" id="PS51891">
    <property type="entry name" value="CENP_V_GFA"/>
    <property type="match status" value="1"/>
</dbReference>
<dbReference type="Gene3D" id="3.40.50.300">
    <property type="entry name" value="P-loop containing nucleotide triphosphate hydrolases"/>
    <property type="match status" value="1"/>
</dbReference>
<dbReference type="InterPro" id="IPR027417">
    <property type="entry name" value="P-loop_NTPase"/>
</dbReference>
<protein>
    <recommendedName>
        <fullName evidence="7">CENP-V/GFA domain-containing protein</fullName>
    </recommendedName>
</protein>
<dbReference type="PANTHER" id="PTHR43820">
    <property type="entry name" value="HIGH-AFFINITY BRANCHED-CHAIN AMINO ACID TRANSPORT ATP-BINDING PROTEIN LIVF"/>
    <property type="match status" value="1"/>
</dbReference>
<sequence length="190" mass="21314">ALPRDKRTLPEHVFDLFPVLADMMNRRGGDLSGGQQQQLALARALVVEPRLLILDEPTEGIQPNIVHEIGDVVVRLNKDLGMTVIVVEQKLPFVRRVTEQFYVMNKGAIVASVTLDAIRIVKGQEALRLYQFNTQTAKHYFCSVCGIYTHHQRRSNPHQYGYNVGCLEGVNPFDLGDVVTNDGVNHPADR</sequence>
<feature type="non-terminal residue" evidence="8">
    <location>
        <position position="1"/>
    </location>
</feature>
<dbReference type="Gene3D" id="2.170.150.70">
    <property type="match status" value="1"/>
</dbReference>
<comment type="similarity">
    <text evidence="1">Belongs to the ABC transporter superfamily.</text>
</comment>
<dbReference type="InterPro" id="IPR003439">
    <property type="entry name" value="ABC_transporter-like_ATP-bd"/>
</dbReference>
<evidence type="ECO:0000256" key="5">
    <source>
        <dbReference type="ARBA" id="ARBA00022833"/>
    </source>
</evidence>
<reference evidence="8" key="1">
    <citation type="submission" date="2018-05" db="EMBL/GenBank/DDBJ databases">
        <authorList>
            <person name="Lanie J.A."/>
            <person name="Ng W.-L."/>
            <person name="Kazmierczak K.M."/>
            <person name="Andrzejewski T.M."/>
            <person name="Davidsen T.M."/>
            <person name="Wayne K.J."/>
            <person name="Tettelin H."/>
            <person name="Glass J.I."/>
            <person name="Rusch D."/>
            <person name="Podicherti R."/>
            <person name="Tsui H.-C.T."/>
            <person name="Winkler M.E."/>
        </authorList>
    </citation>
    <scope>NUCLEOTIDE SEQUENCE</scope>
</reference>
<dbReference type="GO" id="GO:0005524">
    <property type="term" value="F:ATP binding"/>
    <property type="evidence" value="ECO:0007669"/>
    <property type="project" value="InterPro"/>
</dbReference>
<dbReference type="GO" id="GO:0016846">
    <property type="term" value="F:carbon-sulfur lyase activity"/>
    <property type="evidence" value="ECO:0007669"/>
    <property type="project" value="InterPro"/>
</dbReference>
<evidence type="ECO:0000313" key="8">
    <source>
        <dbReference type="EMBL" id="SVE33649.1"/>
    </source>
</evidence>
<evidence type="ECO:0000259" key="7">
    <source>
        <dbReference type="PROSITE" id="PS51891"/>
    </source>
</evidence>
<keyword evidence="6" id="KW-0029">Amino-acid transport</keyword>
<dbReference type="GO" id="GO:0015807">
    <property type="term" value="P:L-amino acid transport"/>
    <property type="evidence" value="ECO:0007669"/>
    <property type="project" value="TreeGrafter"/>
</dbReference>
<proteinExistence type="inferred from homology"/>
<evidence type="ECO:0000256" key="3">
    <source>
        <dbReference type="ARBA" id="ARBA00022448"/>
    </source>
</evidence>
<keyword evidence="4" id="KW-0479">Metal-binding</keyword>
<dbReference type="InterPro" id="IPR011057">
    <property type="entry name" value="Mss4-like_sf"/>
</dbReference>
<evidence type="ECO:0000256" key="1">
    <source>
        <dbReference type="ARBA" id="ARBA00005417"/>
    </source>
</evidence>